<evidence type="ECO:0000256" key="4">
    <source>
        <dbReference type="PROSITE-ProRule" id="PRU00433"/>
    </source>
</evidence>
<dbReference type="InterPro" id="IPR009056">
    <property type="entry name" value="Cyt_c-like_dom"/>
</dbReference>
<keyword evidence="3 4" id="KW-0408">Iron</keyword>
<evidence type="ECO:0000313" key="7">
    <source>
        <dbReference type="EMBL" id="UUX48640.1"/>
    </source>
</evidence>
<dbReference type="KEGG" id="naci:NUH88_14625"/>
<feature type="domain" description="Cytochrome c" evidence="6">
    <location>
        <begin position="98"/>
        <end position="196"/>
    </location>
</feature>
<dbReference type="EMBL" id="CP102480">
    <property type="protein sequence ID" value="UUX48640.1"/>
    <property type="molecule type" value="Genomic_DNA"/>
</dbReference>
<name>A0A9J7AMF5_9PROT</name>
<evidence type="ECO:0000256" key="3">
    <source>
        <dbReference type="ARBA" id="ARBA00023004"/>
    </source>
</evidence>
<evidence type="ECO:0000256" key="2">
    <source>
        <dbReference type="ARBA" id="ARBA00022723"/>
    </source>
</evidence>
<keyword evidence="5" id="KW-1133">Transmembrane helix</keyword>
<dbReference type="Proteomes" id="UP001060336">
    <property type="component" value="Chromosome"/>
</dbReference>
<keyword evidence="1 4" id="KW-0349">Heme</keyword>
<dbReference type="PANTHER" id="PTHR35008:SF4">
    <property type="entry name" value="BLL4482 PROTEIN"/>
    <property type="match status" value="1"/>
</dbReference>
<dbReference type="InterPro" id="IPR051459">
    <property type="entry name" value="Cytochrome_c-type_DH"/>
</dbReference>
<gene>
    <name evidence="7" type="ORF">NUH88_14625</name>
</gene>
<dbReference type="Pfam" id="PF13442">
    <property type="entry name" value="Cytochrome_CBB3"/>
    <property type="match status" value="1"/>
</dbReference>
<sequence>MSRTGDERRARRLARMRARAFGTERRSDHMLRALVDQAEDEVEAAERGLVGRLSRKLGPKGRFLAVATLIAILITAVSIYYDRRMLETAVQANWDDPVLVAEGQTLYRRNCAFCHGDALEGQEGWDGDFPTGHRPALPLDGSAPTWRLSDDDIFDVIKYGGQPFSPRSYKNDMPGFEIQIPDAGIWAIVAFMKSRWRDEVRAKQEEAAASRSPGG</sequence>
<dbReference type="GO" id="GO:0009055">
    <property type="term" value="F:electron transfer activity"/>
    <property type="evidence" value="ECO:0007669"/>
    <property type="project" value="InterPro"/>
</dbReference>
<keyword evidence="5" id="KW-0812">Transmembrane</keyword>
<dbReference type="SUPFAM" id="SSF46626">
    <property type="entry name" value="Cytochrome c"/>
    <property type="match status" value="1"/>
</dbReference>
<reference evidence="7" key="1">
    <citation type="submission" date="2022-08" db="EMBL/GenBank/DDBJ databases">
        <title>Nisaea acidiphila sp. nov., isolated from a marine algal debris and emended description of the genus Nisaea Urios et al. 2008.</title>
        <authorList>
            <person name="Kwon K."/>
        </authorList>
    </citation>
    <scope>NUCLEOTIDE SEQUENCE</scope>
    <source>
        <strain evidence="7">MEBiC11861</strain>
    </source>
</reference>
<evidence type="ECO:0000256" key="1">
    <source>
        <dbReference type="ARBA" id="ARBA00022617"/>
    </source>
</evidence>
<evidence type="ECO:0000313" key="8">
    <source>
        <dbReference type="Proteomes" id="UP001060336"/>
    </source>
</evidence>
<dbReference type="GO" id="GO:0046872">
    <property type="term" value="F:metal ion binding"/>
    <property type="evidence" value="ECO:0007669"/>
    <property type="project" value="UniProtKB-KW"/>
</dbReference>
<evidence type="ECO:0000259" key="6">
    <source>
        <dbReference type="PROSITE" id="PS51007"/>
    </source>
</evidence>
<dbReference type="Gene3D" id="1.10.760.10">
    <property type="entry name" value="Cytochrome c-like domain"/>
    <property type="match status" value="1"/>
</dbReference>
<accession>A0A9J7AMF5</accession>
<dbReference type="AlphaFoldDB" id="A0A9J7AMF5"/>
<dbReference type="PANTHER" id="PTHR35008">
    <property type="entry name" value="BLL4482 PROTEIN-RELATED"/>
    <property type="match status" value="1"/>
</dbReference>
<proteinExistence type="predicted"/>
<dbReference type="InterPro" id="IPR036909">
    <property type="entry name" value="Cyt_c-like_dom_sf"/>
</dbReference>
<dbReference type="PROSITE" id="PS51007">
    <property type="entry name" value="CYTC"/>
    <property type="match status" value="1"/>
</dbReference>
<dbReference type="GO" id="GO:0020037">
    <property type="term" value="F:heme binding"/>
    <property type="evidence" value="ECO:0007669"/>
    <property type="project" value="InterPro"/>
</dbReference>
<organism evidence="7 8">
    <name type="scientific">Nisaea acidiphila</name>
    <dbReference type="NCBI Taxonomy" id="1862145"/>
    <lineage>
        <taxon>Bacteria</taxon>
        <taxon>Pseudomonadati</taxon>
        <taxon>Pseudomonadota</taxon>
        <taxon>Alphaproteobacteria</taxon>
        <taxon>Rhodospirillales</taxon>
        <taxon>Thalassobaculaceae</taxon>
        <taxon>Nisaea</taxon>
    </lineage>
</organism>
<keyword evidence="2 4" id="KW-0479">Metal-binding</keyword>
<keyword evidence="5" id="KW-0472">Membrane</keyword>
<dbReference type="RefSeq" id="WP_257767147.1">
    <property type="nucleotide sequence ID" value="NZ_CP102480.1"/>
</dbReference>
<evidence type="ECO:0000256" key="5">
    <source>
        <dbReference type="SAM" id="Phobius"/>
    </source>
</evidence>
<feature type="transmembrane region" description="Helical" evidence="5">
    <location>
        <begin position="63"/>
        <end position="81"/>
    </location>
</feature>
<keyword evidence="8" id="KW-1185">Reference proteome</keyword>
<protein>
    <submittedName>
        <fullName evidence="7">C-type cytochrome</fullName>
    </submittedName>
</protein>